<dbReference type="InterPro" id="IPR011576">
    <property type="entry name" value="Pyridox_Oxase_N"/>
</dbReference>
<evidence type="ECO:0000259" key="3">
    <source>
        <dbReference type="Pfam" id="PF01243"/>
    </source>
</evidence>
<keyword evidence="1" id="KW-0560">Oxidoreductase</keyword>
<dbReference type="PANTHER" id="PTHR35176:SF4">
    <property type="entry name" value="PYRIDOXAMINE 5'-PHOSPHATE OXIDASE-RELATED FMN-BINDING"/>
    <property type="match status" value="1"/>
</dbReference>
<accession>A0ABW7PJU5</accession>
<gene>
    <name evidence="4" type="ORF">WDV06_26875</name>
</gene>
<feature type="compositionally biased region" description="Basic and acidic residues" evidence="2">
    <location>
        <begin position="1"/>
        <end position="16"/>
    </location>
</feature>
<dbReference type="SUPFAM" id="SSF50475">
    <property type="entry name" value="FMN-binding split barrel"/>
    <property type="match status" value="1"/>
</dbReference>
<dbReference type="PANTHER" id="PTHR35176">
    <property type="entry name" value="HEME OXYGENASE HI_0854-RELATED"/>
    <property type="match status" value="1"/>
</dbReference>
<keyword evidence="5" id="KW-1185">Reference proteome</keyword>
<sequence>MPDQARTREPQTELDPRYSSPGATATPWAEAAARLAEAEVFWLTTVRPDGRPHVTPLLAVWRDGALHFATGPSERKGLNLAANPHVVLTTGSNAYGQGLDVVVEGEAIRVSDEGRLAELAAAWEAKYGPDWHFDVRDGAFDSTSASAAPPPTEEGGEAAGRALVFAVAPRTVFGFGRGTEFTQTRWRFGAGEGR</sequence>
<organism evidence="4 5">
    <name type="scientific">Streptomyces racemochromogenes</name>
    <dbReference type="NCBI Taxonomy" id="67353"/>
    <lineage>
        <taxon>Bacteria</taxon>
        <taxon>Bacillati</taxon>
        <taxon>Actinomycetota</taxon>
        <taxon>Actinomycetes</taxon>
        <taxon>Kitasatosporales</taxon>
        <taxon>Streptomycetaceae</taxon>
        <taxon>Streptomyces</taxon>
    </lineage>
</organism>
<dbReference type="EMBL" id="JBBDHD010000091">
    <property type="protein sequence ID" value="MFH7598688.1"/>
    <property type="molecule type" value="Genomic_DNA"/>
</dbReference>
<dbReference type="Proteomes" id="UP001610631">
    <property type="component" value="Unassembled WGS sequence"/>
</dbReference>
<feature type="region of interest" description="Disordered" evidence="2">
    <location>
        <begin position="1"/>
        <end position="26"/>
    </location>
</feature>
<dbReference type="InterPro" id="IPR012349">
    <property type="entry name" value="Split_barrel_FMN-bd"/>
</dbReference>
<proteinExistence type="predicted"/>
<dbReference type="Pfam" id="PF01243">
    <property type="entry name" value="PNPOx_N"/>
    <property type="match status" value="1"/>
</dbReference>
<evidence type="ECO:0000256" key="2">
    <source>
        <dbReference type="SAM" id="MobiDB-lite"/>
    </source>
</evidence>
<comment type="caution">
    <text evidence="4">The sequence shown here is derived from an EMBL/GenBank/DDBJ whole genome shotgun (WGS) entry which is preliminary data.</text>
</comment>
<feature type="domain" description="Pyridoxamine 5'-phosphate oxidase N-terminal" evidence="3">
    <location>
        <begin position="29"/>
        <end position="129"/>
    </location>
</feature>
<evidence type="ECO:0000313" key="4">
    <source>
        <dbReference type="EMBL" id="MFH7598688.1"/>
    </source>
</evidence>
<protein>
    <submittedName>
        <fullName evidence="4">Pyridoxamine 5'-phosphate oxidase family protein</fullName>
    </submittedName>
</protein>
<evidence type="ECO:0000313" key="5">
    <source>
        <dbReference type="Proteomes" id="UP001610631"/>
    </source>
</evidence>
<name>A0ABW7PJU5_9ACTN</name>
<dbReference type="InterPro" id="IPR052019">
    <property type="entry name" value="F420H2_bilvrd_red/Heme_oxyg"/>
</dbReference>
<reference evidence="4 5" key="1">
    <citation type="submission" date="2024-03" db="EMBL/GenBank/DDBJ databases">
        <title>Whole genome sequencing of Streptomyces racemochromogenes, to identify antimicrobial biosynthetic gene clusters.</title>
        <authorList>
            <person name="Suryawanshi P."/>
            <person name="Krishnaraj P.U."/>
            <person name="Arun Y.P."/>
            <person name="Suryawanshi M.P."/>
            <person name="Rakshit O."/>
        </authorList>
    </citation>
    <scope>NUCLEOTIDE SEQUENCE [LARGE SCALE GENOMIC DNA]</scope>
    <source>
        <strain evidence="4 5">AUDT626</strain>
    </source>
</reference>
<dbReference type="RefSeq" id="WP_395512371.1">
    <property type="nucleotide sequence ID" value="NZ_JBBDHD010000091.1"/>
</dbReference>
<dbReference type="Gene3D" id="2.30.110.10">
    <property type="entry name" value="Electron Transport, Fmn-binding Protein, Chain A"/>
    <property type="match status" value="1"/>
</dbReference>
<evidence type="ECO:0000256" key="1">
    <source>
        <dbReference type="ARBA" id="ARBA00023002"/>
    </source>
</evidence>